<accession>A0A2M9Q9W7</accession>
<evidence type="ECO:0000313" key="1">
    <source>
        <dbReference type="EMBL" id="PJO44864.1"/>
    </source>
</evidence>
<evidence type="ECO:0000313" key="2">
    <source>
        <dbReference type="Proteomes" id="UP000232101"/>
    </source>
</evidence>
<sequence>MDLFKEGKDTFNISYEASQKAHNALKCLINHQSIHIDGRVFLVWSDGILQPFNWDEVLRAGEHKAREFSLI</sequence>
<reference evidence="1 2" key="1">
    <citation type="submission" date="2017-11" db="EMBL/GenBank/DDBJ databases">
        <title>Bacterial isolate from king chilli rhizosphere.</title>
        <authorList>
            <person name="Takhelmayum P."/>
            <person name="Sarangthem I."/>
        </authorList>
    </citation>
    <scope>NUCLEOTIDE SEQUENCE [LARGE SCALE GENOMIC DNA]</scope>
    <source>
        <strain evidence="2">t26</strain>
    </source>
</reference>
<dbReference type="EMBL" id="PHQY01000322">
    <property type="protein sequence ID" value="PJO44864.1"/>
    <property type="molecule type" value="Genomic_DNA"/>
</dbReference>
<comment type="caution">
    <text evidence="1">The sequence shown here is derived from an EMBL/GenBank/DDBJ whole genome shotgun (WGS) entry which is preliminary data.</text>
</comment>
<dbReference type="Proteomes" id="UP000232101">
    <property type="component" value="Unassembled WGS sequence"/>
</dbReference>
<organism evidence="1 2">
    <name type="scientific">Lysinibacillus xylanilyticus</name>
    <dbReference type="NCBI Taxonomy" id="582475"/>
    <lineage>
        <taxon>Bacteria</taxon>
        <taxon>Bacillati</taxon>
        <taxon>Bacillota</taxon>
        <taxon>Bacilli</taxon>
        <taxon>Bacillales</taxon>
        <taxon>Bacillaceae</taxon>
        <taxon>Lysinibacillus</taxon>
    </lineage>
</organism>
<name>A0A2M9Q9W7_9BACI</name>
<dbReference type="AlphaFoldDB" id="A0A2M9Q9W7"/>
<protein>
    <submittedName>
        <fullName evidence="1">Uncharacterized protein</fullName>
    </submittedName>
</protein>
<proteinExistence type="predicted"/>
<gene>
    <name evidence="1" type="ORF">CWD94_04035</name>
</gene>